<dbReference type="KEGG" id="dhy:DESAM_20483"/>
<feature type="domain" description="ABC transporter" evidence="4">
    <location>
        <begin position="9"/>
        <end position="245"/>
    </location>
</feature>
<dbReference type="HOGENOM" id="CLU_000604_1_22_7"/>
<dbReference type="PANTHER" id="PTHR43023:SF6">
    <property type="entry name" value="INTERMEMBRANE PHOSPHOLIPID TRANSPORT SYSTEM ATP-BINDING PROTEIN MLAF"/>
    <property type="match status" value="1"/>
</dbReference>
<dbReference type="PANTHER" id="PTHR43023">
    <property type="entry name" value="PROTEIN TRIGALACTOSYLDIACYLGLYCEROL 3, CHLOROPLASTIC"/>
    <property type="match status" value="1"/>
</dbReference>
<dbReference type="eggNOG" id="COG1127">
    <property type="taxonomic scope" value="Bacteria"/>
</dbReference>
<gene>
    <name evidence="5" type="primary">yrbF</name>
    <name evidence="5" type="ORF">DESAM_20483</name>
</gene>
<dbReference type="SMART" id="SM00382">
    <property type="entry name" value="AAA"/>
    <property type="match status" value="1"/>
</dbReference>
<dbReference type="InterPro" id="IPR003439">
    <property type="entry name" value="ABC_transporter-like_ATP-bd"/>
</dbReference>
<evidence type="ECO:0000259" key="4">
    <source>
        <dbReference type="PROSITE" id="PS50893"/>
    </source>
</evidence>
<proteinExistence type="predicted"/>
<dbReference type="Gene3D" id="3.40.50.300">
    <property type="entry name" value="P-loop containing nucleotide triphosphate hydrolases"/>
    <property type="match status" value="1"/>
</dbReference>
<dbReference type="Proteomes" id="UP000010808">
    <property type="component" value="Chromosome"/>
</dbReference>
<name>L0R9A2_9BACT</name>
<keyword evidence="2" id="KW-0547">Nucleotide-binding</keyword>
<keyword evidence="6" id="KW-1185">Reference proteome</keyword>
<reference evidence="5 6" key="1">
    <citation type="submission" date="2012-10" db="EMBL/GenBank/DDBJ databases">
        <authorList>
            <person name="Genoscope - CEA"/>
        </authorList>
    </citation>
    <scope>NUCLEOTIDE SEQUENCE [LARGE SCALE GENOMIC DNA]</scope>
    <source>
        <strain evidence="6">AM13 / DSM 14728</strain>
    </source>
</reference>
<accession>L0R9A2</accession>
<dbReference type="OrthoDB" id="9809450at2"/>
<sequence>MMKSSAPDIRIENLTIGYDETIVVENINATLPGGGISVILGRSGCGKSTLLKNILKLHTPKGGAVYLGKHNIYKLKRKAFRCLKQRIGVLFQDGALLGALNLFDNVALPLREHTKLKQPEIYEVVKSKLSLVGLEDFMDFYPNELSGGMRKRAGLARAMVMDPDILFCDEPTSGLDPINSAELDELLLELKERFDMTIVVVSHDLASMETIADYVVVLGEGKTLFRGMKDDLMATDDPYLRQFLDREGQKREAPRLTMSKLDPSVMKMDCTKYIGDFNSN</sequence>
<dbReference type="SUPFAM" id="SSF52540">
    <property type="entry name" value="P-loop containing nucleoside triphosphate hydrolases"/>
    <property type="match status" value="1"/>
</dbReference>
<evidence type="ECO:0000313" key="5">
    <source>
        <dbReference type="EMBL" id="CCO22770.1"/>
    </source>
</evidence>
<protein>
    <submittedName>
        <fullName evidence="5">Toluene transporter subunit: ATP-binding component of ABC superfamily</fullName>
    </submittedName>
</protein>
<dbReference type="Pfam" id="PF00005">
    <property type="entry name" value="ABC_tran"/>
    <property type="match status" value="1"/>
</dbReference>
<evidence type="ECO:0000256" key="2">
    <source>
        <dbReference type="ARBA" id="ARBA00022741"/>
    </source>
</evidence>
<keyword evidence="1" id="KW-0813">Transport</keyword>
<dbReference type="InterPro" id="IPR017871">
    <property type="entry name" value="ABC_transporter-like_CS"/>
</dbReference>
<dbReference type="GO" id="GO:0016887">
    <property type="term" value="F:ATP hydrolysis activity"/>
    <property type="evidence" value="ECO:0007669"/>
    <property type="project" value="InterPro"/>
</dbReference>
<evidence type="ECO:0000256" key="1">
    <source>
        <dbReference type="ARBA" id="ARBA00022448"/>
    </source>
</evidence>
<keyword evidence="3 5" id="KW-0067">ATP-binding</keyword>
<dbReference type="PATRIC" id="fig|1121451.3.peg.745"/>
<dbReference type="RefSeq" id="WP_015335378.1">
    <property type="nucleotide sequence ID" value="NC_020055.1"/>
</dbReference>
<dbReference type="InterPro" id="IPR027417">
    <property type="entry name" value="P-loop_NTPase"/>
</dbReference>
<dbReference type="PROSITE" id="PS50893">
    <property type="entry name" value="ABC_TRANSPORTER_2"/>
    <property type="match status" value="1"/>
</dbReference>
<dbReference type="EMBL" id="FO203522">
    <property type="protein sequence ID" value="CCO22770.1"/>
    <property type="molecule type" value="Genomic_DNA"/>
</dbReference>
<organism evidence="5 6">
    <name type="scientific">Maridesulfovibrio hydrothermalis AM13 = DSM 14728</name>
    <dbReference type="NCBI Taxonomy" id="1121451"/>
    <lineage>
        <taxon>Bacteria</taxon>
        <taxon>Pseudomonadati</taxon>
        <taxon>Thermodesulfobacteriota</taxon>
        <taxon>Desulfovibrionia</taxon>
        <taxon>Desulfovibrionales</taxon>
        <taxon>Desulfovibrionaceae</taxon>
        <taxon>Maridesulfovibrio</taxon>
    </lineage>
</organism>
<dbReference type="AlphaFoldDB" id="L0R9A2"/>
<dbReference type="STRING" id="1121451.DESAM_20483"/>
<dbReference type="GO" id="GO:0005524">
    <property type="term" value="F:ATP binding"/>
    <property type="evidence" value="ECO:0007669"/>
    <property type="project" value="UniProtKB-KW"/>
</dbReference>
<dbReference type="InterPro" id="IPR003593">
    <property type="entry name" value="AAA+_ATPase"/>
</dbReference>
<evidence type="ECO:0000256" key="3">
    <source>
        <dbReference type="ARBA" id="ARBA00022840"/>
    </source>
</evidence>
<evidence type="ECO:0000313" key="6">
    <source>
        <dbReference type="Proteomes" id="UP000010808"/>
    </source>
</evidence>
<dbReference type="PROSITE" id="PS00211">
    <property type="entry name" value="ABC_TRANSPORTER_1"/>
    <property type="match status" value="1"/>
</dbReference>